<dbReference type="EMBL" id="CP097463">
    <property type="protein sequence ID" value="WAX58850.1"/>
    <property type="molecule type" value="Genomic_DNA"/>
</dbReference>
<protein>
    <recommendedName>
        <fullName evidence="3">DUF559 domain-containing protein</fullName>
    </recommendedName>
</protein>
<proteinExistence type="predicted"/>
<name>A0ABY7K3S3_9ACTN</name>
<dbReference type="Proteomes" id="UP001164693">
    <property type="component" value="Chromosome"/>
</dbReference>
<organism evidence="1 2">
    <name type="scientific">Jatrophihabitans cynanchi</name>
    <dbReference type="NCBI Taxonomy" id="2944128"/>
    <lineage>
        <taxon>Bacteria</taxon>
        <taxon>Bacillati</taxon>
        <taxon>Actinomycetota</taxon>
        <taxon>Actinomycetes</taxon>
        <taxon>Jatrophihabitantales</taxon>
        <taxon>Jatrophihabitantaceae</taxon>
        <taxon>Jatrophihabitans</taxon>
    </lineage>
</organism>
<accession>A0ABY7K3S3</accession>
<gene>
    <name evidence="1" type="ORF">M6B22_08815</name>
</gene>
<keyword evidence="2" id="KW-1185">Reference proteome</keyword>
<sequence length="277" mass="30658">MAELIRVTRGVWRRADEVCDLAARCAAILSACPDGSVVAGRAAAQLHALWLPPGAAGTVDVVLRRDAVVPRAHSHSMRGELRSRRRTLHPDEIVLVQGVPVTSAARTWLDLSESLAMPDLVALGDSVLRGGDTAPAELAGVVSRGYHRRGVVRARQALPLLNARSRSRPESHFRYALVSAGLPTPDVNLPIYNELGEWLAEPDLSYPDAMLALEYNGAEHAEATRMRRDYTRTFDVQYRGGWRVETFGPAEIFGRPDQTAQFVKELRRERLSRRRIA</sequence>
<evidence type="ECO:0000313" key="1">
    <source>
        <dbReference type="EMBL" id="WAX58850.1"/>
    </source>
</evidence>
<evidence type="ECO:0008006" key="3">
    <source>
        <dbReference type="Google" id="ProtNLM"/>
    </source>
</evidence>
<dbReference type="RefSeq" id="WP_269445391.1">
    <property type="nucleotide sequence ID" value="NZ_CP097463.1"/>
</dbReference>
<reference evidence="1" key="1">
    <citation type="submission" date="2022-05" db="EMBL/GenBank/DDBJ databases">
        <title>Jatrophihabitans sp. SB3-54 whole genome sequence.</title>
        <authorList>
            <person name="Suh M.K."/>
            <person name="Eom M.K."/>
            <person name="Kim J.S."/>
            <person name="Kim H.S."/>
            <person name="Do H.E."/>
            <person name="Shin Y.K."/>
            <person name="Lee J.-S."/>
        </authorList>
    </citation>
    <scope>NUCLEOTIDE SEQUENCE</scope>
    <source>
        <strain evidence="1">SB3-54</strain>
    </source>
</reference>
<evidence type="ECO:0000313" key="2">
    <source>
        <dbReference type="Proteomes" id="UP001164693"/>
    </source>
</evidence>